<keyword evidence="4" id="KW-0256">Endoplasmic reticulum</keyword>
<dbReference type="SUPFAM" id="SSF48452">
    <property type="entry name" value="TPR-like"/>
    <property type="match status" value="1"/>
</dbReference>
<dbReference type="PANTHER" id="PTHR12760">
    <property type="entry name" value="TETRATRICOPEPTIDE REPEAT PROTEIN"/>
    <property type="match status" value="1"/>
</dbReference>
<dbReference type="InterPro" id="IPR011990">
    <property type="entry name" value="TPR-like_helical_dom_sf"/>
</dbReference>
<protein>
    <recommendedName>
        <fullName evidence="4">ER membrane protein complex subunit 2</fullName>
    </recommendedName>
</protein>
<comment type="caution">
    <text evidence="6">The sequence shown here is derived from an EMBL/GenBank/DDBJ whole genome shotgun (WGS) entry which is preliminary data.</text>
</comment>
<dbReference type="InterPro" id="IPR039856">
    <property type="entry name" value="EMC2-like"/>
</dbReference>
<dbReference type="InterPro" id="IPR055217">
    <property type="entry name" value="TPR_EMC2"/>
</dbReference>
<sequence>MANITSNLETLRIWRENNDRKSREIIEIWINNLVLNIQKLGKEKPQVLKQVCIAALDCYNMGIARKCIEELYRDFPKSLRVKKLEAMYLEAEEKYEDAIEILDGIIKHDETNSGARKRKIAILKAQNKNAEAIKELTDYLKIFMADFEGWQELSELYINEQDFSKAAFCVEELILHKPHNHLLHQRYADIKYTQGGLENIELARSYYCQALKLNPKNMRALYGLYLATTAITTSQKCSSQKKKEAQKLSEWVLEQIEQQYKDVSIDNVEKRLEALQIKN</sequence>
<dbReference type="OrthoDB" id="124397at2759"/>
<evidence type="ECO:0000256" key="3">
    <source>
        <dbReference type="ARBA" id="ARBA00022803"/>
    </source>
</evidence>
<keyword evidence="2" id="KW-0677">Repeat</keyword>
<comment type="similarity">
    <text evidence="1 4">Belongs to the EMC2 family.</text>
</comment>
<accession>A0A482VCQ6</accession>
<evidence type="ECO:0000256" key="2">
    <source>
        <dbReference type="ARBA" id="ARBA00022737"/>
    </source>
</evidence>
<dbReference type="Gene3D" id="1.25.40.10">
    <property type="entry name" value="Tetratricopeptide repeat domain"/>
    <property type="match status" value="1"/>
</dbReference>
<proteinExistence type="inferred from homology"/>
<dbReference type="EMBL" id="QDEB01115082">
    <property type="protein sequence ID" value="RZB40891.1"/>
    <property type="molecule type" value="Genomic_DNA"/>
</dbReference>
<comment type="function">
    <text evidence="4">Part of the endoplasmic reticulum membrane protein complex (EMC) that enables the energy-independent insertion into endoplasmic reticulum membranes of newly synthesized membrane proteins.</text>
</comment>
<name>A0A482VCQ6_ASBVE</name>
<evidence type="ECO:0000313" key="6">
    <source>
        <dbReference type="EMBL" id="RZB40891.1"/>
    </source>
</evidence>
<keyword evidence="4" id="KW-0472">Membrane</keyword>
<keyword evidence="3" id="KW-0802">TPR repeat</keyword>
<evidence type="ECO:0000256" key="1">
    <source>
        <dbReference type="ARBA" id="ARBA00010361"/>
    </source>
</evidence>
<comment type="subunit">
    <text evidence="4">Component of the ER membrane protein complex (EMC).</text>
</comment>
<dbReference type="Proteomes" id="UP000292052">
    <property type="component" value="Unassembled WGS sequence"/>
</dbReference>
<evidence type="ECO:0000313" key="7">
    <source>
        <dbReference type="Proteomes" id="UP000292052"/>
    </source>
</evidence>
<dbReference type="GO" id="GO:0072546">
    <property type="term" value="C:EMC complex"/>
    <property type="evidence" value="ECO:0007669"/>
    <property type="project" value="UniProtKB-UniRule"/>
</dbReference>
<evidence type="ECO:0000259" key="5">
    <source>
        <dbReference type="Pfam" id="PF22890"/>
    </source>
</evidence>
<feature type="domain" description="EMC2 TPR-like" evidence="5">
    <location>
        <begin position="83"/>
        <end position="190"/>
    </location>
</feature>
<reference evidence="6 7" key="1">
    <citation type="submission" date="2017-03" db="EMBL/GenBank/DDBJ databases">
        <title>Genome of the blue death feigning beetle - Asbolus verrucosus.</title>
        <authorList>
            <person name="Rider S.D."/>
        </authorList>
    </citation>
    <scope>NUCLEOTIDE SEQUENCE [LARGE SCALE GENOMIC DNA]</scope>
    <source>
        <strain evidence="6">Butters</strain>
        <tissue evidence="6">Head and leg muscle</tissue>
    </source>
</reference>
<dbReference type="FunFam" id="1.25.40.10:FF:000478">
    <property type="entry name" value="GG16802"/>
    <property type="match status" value="1"/>
</dbReference>
<dbReference type="AlphaFoldDB" id="A0A482VCQ6"/>
<keyword evidence="7" id="KW-1185">Reference proteome</keyword>
<dbReference type="Pfam" id="PF22890">
    <property type="entry name" value="TPR_EMC2"/>
    <property type="match status" value="1"/>
</dbReference>
<gene>
    <name evidence="6" type="ORF">BDFB_000531</name>
</gene>
<evidence type="ECO:0000256" key="4">
    <source>
        <dbReference type="RuleBase" id="RU367091"/>
    </source>
</evidence>
<comment type="subcellular location">
    <subcellularLocation>
        <location evidence="4">Endoplasmic reticulum membrane</location>
        <topology evidence="4">Peripheral membrane protein</topology>
        <orientation evidence="4">Cytoplasmic side</orientation>
    </subcellularLocation>
</comment>
<organism evidence="6 7">
    <name type="scientific">Asbolus verrucosus</name>
    <name type="common">Desert ironclad beetle</name>
    <dbReference type="NCBI Taxonomy" id="1661398"/>
    <lineage>
        <taxon>Eukaryota</taxon>
        <taxon>Metazoa</taxon>
        <taxon>Ecdysozoa</taxon>
        <taxon>Arthropoda</taxon>
        <taxon>Hexapoda</taxon>
        <taxon>Insecta</taxon>
        <taxon>Pterygota</taxon>
        <taxon>Neoptera</taxon>
        <taxon>Endopterygota</taxon>
        <taxon>Coleoptera</taxon>
        <taxon>Polyphaga</taxon>
        <taxon>Cucujiformia</taxon>
        <taxon>Tenebrionidae</taxon>
        <taxon>Pimeliinae</taxon>
        <taxon>Asbolus</taxon>
    </lineage>
</organism>
<dbReference type="STRING" id="1661398.A0A482VCQ6"/>